<keyword evidence="1" id="KW-1133">Transmembrane helix</keyword>
<organism evidence="2 3">
    <name type="scientific">Anaerobaca lacustris</name>
    <dbReference type="NCBI Taxonomy" id="3044600"/>
    <lineage>
        <taxon>Bacteria</taxon>
        <taxon>Pseudomonadati</taxon>
        <taxon>Planctomycetota</taxon>
        <taxon>Phycisphaerae</taxon>
        <taxon>Sedimentisphaerales</taxon>
        <taxon>Anaerobacaceae</taxon>
        <taxon>Anaerobaca</taxon>
    </lineage>
</organism>
<dbReference type="SUPFAM" id="SSF54523">
    <property type="entry name" value="Pili subunits"/>
    <property type="match status" value="1"/>
</dbReference>
<evidence type="ECO:0000313" key="2">
    <source>
        <dbReference type="EMBL" id="MDI6448986.1"/>
    </source>
</evidence>
<dbReference type="PANTHER" id="PTHR30093">
    <property type="entry name" value="GENERAL SECRETION PATHWAY PROTEIN G"/>
    <property type="match status" value="1"/>
</dbReference>
<keyword evidence="1" id="KW-0812">Transmembrane</keyword>
<dbReference type="AlphaFoldDB" id="A0AAW6TTF7"/>
<sequence length="270" mass="30320">MGARKRNKRERAFTLIELLVVISIIAMLTALLLPAIQKARKQAQAVGCQANLRQLGLTFSTYLGENDGRVPEERGGHIVWRLFTRNGNPAYAKLALCPSASKPVPGGGHEPVGDTFHAYRWLMGQPDLYGSYGFNGWVCEGMVEVDGIMVPAIVDGKPIYWGTCDVKQASRIPLLFDCSAPTVSPKHFLSPPKYEGGDWRTCPMMSNLCINRHNGGINMLFMDWSVRKVGLKELWTFKWHREYDTAGPWTKAGGAKPEDWPVWMRTFKDY</sequence>
<accession>A0AAW6TTF7</accession>
<proteinExistence type="predicted"/>
<dbReference type="Proteomes" id="UP001431776">
    <property type="component" value="Unassembled WGS sequence"/>
</dbReference>
<dbReference type="InterPro" id="IPR012902">
    <property type="entry name" value="N_methyl_site"/>
</dbReference>
<comment type="caution">
    <text evidence="2">The sequence shown here is derived from an EMBL/GenBank/DDBJ whole genome shotgun (WGS) entry which is preliminary data.</text>
</comment>
<evidence type="ECO:0000313" key="3">
    <source>
        <dbReference type="Proteomes" id="UP001431776"/>
    </source>
</evidence>
<feature type="transmembrane region" description="Helical" evidence="1">
    <location>
        <begin position="12"/>
        <end position="36"/>
    </location>
</feature>
<reference evidence="2" key="1">
    <citation type="submission" date="2023-05" db="EMBL/GenBank/DDBJ databases">
        <title>Anaerotaeda fermentans gen. nov., sp. nov., a novel anaerobic planctomycete of the new family within the order Sedimentisphaerales isolated from Taman Peninsula, Russia.</title>
        <authorList>
            <person name="Khomyakova M.A."/>
            <person name="Merkel A.Y."/>
            <person name="Slobodkin A.I."/>
        </authorList>
    </citation>
    <scope>NUCLEOTIDE SEQUENCE</scope>
    <source>
        <strain evidence="2">M17dextr</strain>
    </source>
</reference>
<dbReference type="EMBL" id="JASCXX010000008">
    <property type="protein sequence ID" value="MDI6448986.1"/>
    <property type="molecule type" value="Genomic_DNA"/>
</dbReference>
<keyword evidence="1" id="KW-0472">Membrane</keyword>
<dbReference type="InterPro" id="IPR045584">
    <property type="entry name" value="Pilin-like"/>
</dbReference>
<protein>
    <submittedName>
        <fullName evidence="2">Type II secretion system protein</fullName>
    </submittedName>
</protein>
<evidence type="ECO:0000256" key="1">
    <source>
        <dbReference type="SAM" id="Phobius"/>
    </source>
</evidence>
<dbReference type="Pfam" id="PF07963">
    <property type="entry name" value="N_methyl"/>
    <property type="match status" value="1"/>
</dbReference>
<keyword evidence="3" id="KW-1185">Reference proteome</keyword>
<dbReference type="NCBIfam" id="TIGR02532">
    <property type="entry name" value="IV_pilin_GFxxxE"/>
    <property type="match status" value="1"/>
</dbReference>
<dbReference type="Gene3D" id="3.30.700.10">
    <property type="entry name" value="Glycoprotein, Type 4 Pilin"/>
    <property type="match status" value="1"/>
</dbReference>
<gene>
    <name evidence="2" type="ORF">QJ522_08020</name>
</gene>
<dbReference type="PANTHER" id="PTHR30093:SF2">
    <property type="entry name" value="TYPE II SECRETION SYSTEM PROTEIN H"/>
    <property type="match status" value="1"/>
</dbReference>
<dbReference type="RefSeq" id="WP_349244395.1">
    <property type="nucleotide sequence ID" value="NZ_JASCXX010000008.1"/>
</dbReference>
<name>A0AAW6TTF7_9BACT</name>